<feature type="domain" description="Leucine-binding protein" evidence="4">
    <location>
        <begin position="28"/>
        <end position="373"/>
    </location>
</feature>
<dbReference type="EMBL" id="CP006704">
    <property type="protein sequence ID" value="AIJ49737.1"/>
    <property type="molecule type" value="Genomic_DNA"/>
</dbReference>
<feature type="signal peptide" evidence="3">
    <location>
        <begin position="1"/>
        <end position="22"/>
    </location>
</feature>
<evidence type="ECO:0000313" key="6">
    <source>
        <dbReference type="Proteomes" id="UP000028782"/>
    </source>
</evidence>
<dbReference type="InterPro" id="IPR028082">
    <property type="entry name" value="Peripla_BP_I"/>
</dbReference>
<feature type="chain" id="PRO_5001716205" evidence="3">
    <location>
        <begin position="23"/>
        <end position="414"/>
    </location>
</feature>
<dbReference type="Pfam" id="PF13458">
    <property type="entry name" value="Peripla_BP_6"/>
    <property type="match status" value="1"/>
</dbReference>
<dbReference type="Gene3D" id="3.40.50.2300">
    <property type="match status" value="2"/>
</dbReference>
<dbReference type="HOGENOM" id="CLU_027128_3_0_4"/>
<protein>
    <submittedName>
        <fullName evidence="5">Branched-chain amino acid ABC transporter substrate-binding protein</fullName>
    </submittedName>
</protein>
<organism evidence="5 6">
    <name type="scientific">Comamonas testosteroni TK102</name>
    <dbReference type="NCBI Taxonomy" id="1392005"/>
    <lineage>
        <taxon>Bacteria</taxon>
        <taxon>Pseudomonadati</taxon>
        <taxon>Pseudomonadota</taxon>
        <taxon>Betaproteobacteria</taxon>
        <taxon>Burkholderiales</taxon>
        <taxon>Comamonadaceae</taxon>
        <taxon>Comamonas</taxon>
    </lineage>
</organism>
<sequence length="414" mass="44335">MPPLTPICLAAVALVCISAAHAQPATVVKIASLDAMSGPMAGLGLNVLKSFQYSAKLANEQGWAGAVRFEIVPFDNRLSAQEALSQLNSIIGQNIHYVVQGASSSAVGLALQEAIEKHNSRNPGKEIIYLNYAAQAPQMTNAKCSYWHFRTDANSDMKVAALTSYLAGQKQVKQVFLLNPNYAYGQEVSRAARSMLEAKRPDLKIVGDDFHPLGQVKDYSPYIAKIKQSGADAVITADFGADLALIVRAAREAGLDTDFYTLNGNNFGVPSAMGAAGQGRVKLVSAFSPNSQPLVGDSLLPGFKRQFNEDFINGLGHNALLMLAQGIREAKSVEPAAVAARMSGMRFDGINGPVEMRKSDHQAQQPIHVLSWEQVDGRAVVHDQEGTGLGWKPVSTVSARAAALDTSCKMRRPS</sequence>
<dbReference type="KEGG" id="ctes:O987_28455"/>
<dbReference type="PANTHER" id="PTHR30483">
    <property type="entry name" value="LEUCINE-SPECIFIC-BINDING PROTEIN"/>
    <property type="match status" value="1"/>
</dbReference>
<dbReference type="InterPro" id="IPR028081">
    <property type="entry name" value="Leu-bd"/>
</dbReference>
<evidence type="ECO:0000256" key="3">
    <source>
        <dbReference type="SAM" id="SignalP"/>
    </source>
</evidence>
<keyword evidence="2 3" id="KW-0732">Signal</keyword>
<dbReference type="Proteomes" id="UP000028782">
    <property type="component" value="Chromosome"/>
</dbReference>
<evidence type="ECO:0000256" key="2">
    <source>
        <dbReference type="ARBA" id="ARBA00022729"/>
    </source>
</evidence>
<dbReference type="CDD" id="cd06329">
    <property type="entry name" value="PBP1_SBP-like"/>
    <property type="match status" value="1"/>
</dbReference>
<dbReference type="InterPro" id="IPR051010">
    <property type="entry name" value="BCAA_transport"/>
</dbReference>
<dbReference type="SUPFAM" id="SSF53822">
    <property type="entry name" value="Periplasmic binding protein-like I"/>
    <property type="match status" value="1"/>
</dbReference>
<reference evidence="5 6" key="1">
    <citation type="journal article" date="2014" name="Genome Announc.">
        <title>Complete Genome Sequence of Polychlorinated Biphenyl Degrader Comamonas testosteroni TK102 (NBRC 109938).</title>
        <authorList>
            <person name="Fukuda K."/>
            <person name="Hosoyama A."/>
            <person name="Tsuchikane K."/>
            <person name="Ohji S."/>
            <person name="Yamazoe A."/>
            <person name="Fujita N."/>
            <person name="Shintani M."/>
            <person name="Kimbara K."/>
        </authorList>
    </citation>
    <scope>NUCLEOTIDE SEQUENCE [LARGE SCALE GENOMIC DNA]</scope>
    <source>
        <strain evidence="5">TK102</strain>
    </source>
</reference>
<dbReference type="AlphaFoldDB" id="A0A076Q228"/>
<evidence type="ECO:0000259" key="4">
    <source>
        <dbReference type="Pfam" id="PF13458"/>
    </source>
</evidence>
<accession>A0A076Q228</accession>
<gene>
    <name evidence="5" type="ORF">O987_28455</name>
</gene>
<comment type="similarity">
    <text evidence="1">Belongs to the leucine-binding protein family.</text>
</comment>
<name>A0A076Q228_COMTE</name>
<evidence type="ECO:0000313" key="5">
    <source>
        <dbReference type="EMBL" id="AIJ49737.1"/>
    </source>
</evidence>
<proteinExistence type="inferred from homology"/>
<evidence type="ECO:0000256" key="1">
    <source>
        <dbReference type="ARBA" id="ARBA00010062"/>
    </source>
</evidence>
<dbReference type="PANTHER" id="PTHR30483:SF6">
    <property type="entry name" value="PERIPLASMIC BINDING PROTEIN OF ABC TRANSPORTER FOR NATURAL AMINO ACIDS"/>
    <property type="match status" value="1"/>
</dbReference>
<dbReference type="RefSeq" id="WP_043375953.1">
    <property type="nucleotide sequence ID" value="NZ_CP006704.1"/>
</dbReference>